<reference evidence="2 3" key="1">
    <citation type="journal article" date="2009" name="Stand. Genomic Sci.">
        <title>Complete genome sequence of Halorhabdus utahensis type strain (AX-2).</title>
        <authorList>
            <person name="Anderson I."/>
            <person name="Tindall B.J."/>
            <person name="Pomrenke H."/>
            <person name="Goker M."/>
            <person name="Lapidus A."/>
            <person name="Nolan M."/>
            <person name="Copeland A."/>
            <person name="Glavina Del Rio T."/>
            <person name="Chen F."/>
            <person name="Tice H."/>
            <person name="Cheng J.F."/>
            <person name="Lucas S."/>
            <person name="Chertkov O."/>
            <person name="Bruce D."/>
            <person name="Brettin T."/>
            <person name="Detter J.C."/>
            <person name="Han C."/>
            <person name="Goodwin L."/>
            <person name="Land M."/>
            <person name="Hauser L."/>
            <person name="Chang Y.J."/>
            <person name="Jeffries C.D."/>
            <person name="Pitluck S."/>
            <person name="Pati A."/>
            <person name="Mavromatis K."/>
            <person name="Ivanova N."/>
            <person name="Ovchinnikova G."/>
            <person name="Chen A."/>
            <person name="Palaniappan K."/>
            <person name="Chain P."/>
            <person name="Rohde M."/>
            <person name="Bristow J."/>
            <person name="Eisen J.A."/>
            <person name="Markowitz V."/>
            <person name="Hugenholtz P."/>
            <person name="Kyrpides N.C."/>
            <person name="Klenk H.P."/>
        </authorList>
    </citation>
    <scope>NUCLEOTIDE SEQUENCE [LARGE SCALE GENOMIC DNA]</scope>
    <source>
        <strain evidence="3">DSM 12940 / JCM 11049 / AX-2</strain>
    </source>
</reference>
<organism evidence="2 3">
    <name type="scientific">Halorhabdus utahensis (strain DSM 12940 / JCM 11049 / AX-2)</name>
    <dbReference type="NCBI Taxonomy" id="519442"/>
    <lineage>
        <taxon>Archaea</taxon>
        <taxon>Methanobacteriati</taxon>
        <taxon>Methanobacteriota</taxon>
        <taxon>Stenosarchaea group</taxon>
        <taxon>Halobacteria</taxon>
        <taxon>Halobacteriales</taxon>
        <taxon>Haloarculaceae</taxon>
        <taxon>Halorhabdus</taxon>
    </lineage>
</organism>
<gene>
    <name evidence="2" type="ordered locus">Huta_0173</name>
</gene>
<sequence length="445" mass="47174">MRTLTQDVDTEKGPPVAITLHHVALAVLVALAGQILAVATVDNPIGLSGIAHTHLFLAGFVGVTIMGAMTQFVPVWSGVGLYSQRLSAVEAWLVVAGLAGFVASMLTAELTMLHVAGTLLVAGIWVFVYNIGRTLWRARPLDTTEWHFVIALLAFFLLTILGYLLSLDYTQPLFIGLAISRTGVASAHVTVAVFGAFLTTVIGALYQLGEMFTQADDDRLDRLVQRGELVAYPFGVGALALGRLLGHALLARIGVVFVTGSIAIVGLSLARKLFRSRTEISTVLVRYAVVAFAMVIWAGLTLPAWLAEPTNRLTVLGTPASEPVLLVGVLGFVVIGTLYHIVPFLVWLETYSDRIGYEPVPMVEDLYDSRLANADFLVLLAGVLIQAVGGAMDVGSTIELAGVVAIGAGFAIVAVNLGLTVHHHGPHSPGRVLFPSLSASPAEDT</sequence>
<feature type="transmembrane region" description="Helical" evidence="1">
    <location>
        <begin position="88"/>
        <end position="106"/>
    </location>
</feature>
<dbReference type="OrthoDB" id="145655at2157"/>
<dbReference type="HOGENOM" id="CLU_034656_1_0_2"/>
<evidence type="ECO:0000313" key="2">
    <source>
        <dbReference type="EMBL" id="ACV10361.1"/>
    </source>
</evidence>
<feature type="transmembrane region" description="Helical" evidence="1">
    <location>
        <begin position="251"/>
        <end position="271"/>
    </location>
</feature>
<protein>
    <recommendedName>
        <fullName evidence="4">Cbb3-type cytochrome c oxidase subunit I</fullName>
    </recommendedName>
</protein>
<feature type="transmembrane region" description="Helical" evidence="1">
    <location>
        <begin position="325"/>
        <end position="348"/>
    </location>
</feature>
<dbReference type="RefSeq" id="WP_012795238.1">
    <property type="nucleotide sequence ID" value="NC_013158.1"/>
</dbReference>
<dbReference type="InterPro" id="IPR036927">
    <property type="entry name" value="Cyt_c_oxase-like_su1_sf"/>
</dbReference>
<dbReference type="Gene3D" id="1.20.210.10">
    <property type="entry name" value="Cytochrome c oxidase-like, subunit I domain"/>
    <property type="match status" value="2"/>
</dbReference>
<dbReference type="eggNOG" id="arCOG06270">
    <property type="taxonomic scope" value="Archaea"/>
</dbReference>
<keyword evidence="1" id="KW-0472">Membrane</keyword>
<dbReference type="Proteomes" id="UP000002071">
    <property type="component" value="Chromosome"/>
</dbReference>
<feature type="transmembrane region" description="Helical" evidence="1">
    <location>
        <begin position="53"/>
        <end position="76"/>
    </location>
</feature>
<feature type="transmembrane region" description="Helical" evidence="1">
    <location>
        <begin position="112"/>
        <end position="132"/>
    </location>
</feature>
<dbReference type="STRING" id="519442.Huta_0173"/>
<feature type="transmembrane region" description="Helical" evidence="1">
    <location>
        <begin position="185"/>
        <end position="208"/>
    </location>
</feature>
<accession>C7NPR4</accession>
<evidence type="ECO:0000256" key="1">
    <source>
        <dbReference type="SAM" id="Phobius"/>
    </source>
</evidence>
<dbReference type="EMBL" id="CP001687">
    <property type="protein sequence ID" value="ACV10361.1"/>
    <property type="molecule type" value="Genomic_DNA"/>
</dbReference>
<dbReference type="AlphaFoldDB" id="C7NPR4"/>
<feature type="transmembrane region" description="Helical" evidence="1">
    <location>
        <begin position="144"/>
        <end position="165"/>
    </location>
</feature>
<dbReference type="GeneID" id="8382435"/>
<keyword evidence="1" id="KW-1133">Transmembrane helix</keyword>
<feature type="transmembrane region" description="Helical" evidence="1">
    <location>
        <begin position="400"/>
        <end position="421"/>
    </location>
</feature>
<proteinExistence type="predicted"/>
<name>C7NPR4_HALUD</name>
<evidence type="ECO:0000313" key="3">
    <source>
        <dbReference type="Proteomes" id="UP000002071"/>
    </source>
</evidence>
<feature type="transmembrane region" description="Helical" evidence="1">
    <location>
        <begin position="229"/>
        <end position="245"/>
    </location>
</feature>
<dbReference type="SUPFAM" id="SSF81442">
    <property type="entry name" value="Cytochrome c oxidase subunit I-like"/>
    <property type="match status" value="1"/>
</dbReference>
<keyword evidence="3" id="KW-1185">Reference proteome</keyword>
<feature type="transmembrane region" description="Helical" evidence="1">
    <location>
        <begin position="20"/>
        <end position="41"/>
    </location>
</feature>
<keyword evidence="1" id="KW-0812">Transmembrane</keyword>
<dbReference type="KEGG" id="hut:Huta_0173"/>
<feature type="transmembrane region" description="Helical" evidence="1">
    <location>
        <begin position="283"/>
        <end position="305"/>
    </location>
</feature>
<evidence type="ECO:0008006" key="4">
    <source>
        <dbReference type="Google" id="ProtNLM"/>
    </source>
</evidence>